<dbReference type="KEGG" id="foo:CGC45_03120"/>
<protein>
    <submittedName>
        <fullName evidence="2">Glycosyltransferase</fullName>
    </submittedName>
</protein>
<feature type="domain" description="Glycosyltransferase 2-like" evidence="1">
    <location>
        <begin position="11"/>
        <end position="123"/>
    </location>
</feature>
<accession>A0A345JQP6</accession>
<evidence type="ECO:0000259" key="1">
    <source>
        <dbReference type="Pfam" id="PF00535"/>
    </source>
</evidence>
<sequence>MSQIDQKIKFSVITVCYNSEKTIQRTLQSIKDQTYKNIEYIVIDGGSTDKTLEIISNYKDIVDILISEPDNGIYDAMNKGIKLATGDYIGFLNSDDYYTNDIFEIYASALKDKSNISYIYANVFVVSDNCIRSDFAIPRIVNKVYQNMPLCHQSLYVDKTIAKQLAFDTNYKIVADLDFFNRLIKLNNNYIYINKEVCYFLAGGISSASVMSEFENRRVALSNGRNYILANLHFSYKLLRIYLYQLAGNTKIYNRIKNYFLKIKYKSKV</sequence>
<gene>
    <name evidence="2" type="ORF">CGC43_03130</name>
</gene>
<dbReference type="CDD" id="cd06433">
    <property type="entry name" value="GT_2_WfgS_like"/>
    <property type="match status" value="1"/>
</dbReference>
<dbReference type="GO" id="GO:0016758">
    <property type="term" value="F:hexosyltransferase activity"/>
    <property type="evidence" value="ECO:0007669"/>
    <property type="project" value="UniProtKB-ARBA"/>
</dbReference>
<reference evidence="2 3" key="1">
    <citation type="submission" date="2017-07" db="EMBL/GenBank/DDBJ databases">
        <title>Complete genome sequences and comparative analysis of the novel pathogen Francisella opportunistica.</title>
        <authorList>
            <person name="Dietrich E.A."/>
            <person name="Kingry L.C."/>
            <person name="Petersen J.M."/>
        </authorList>
    </citation>
    <scope>NUCLEOTIDE SEQUENCE [LARGE SCALE GENOMIC DNA]</scope>
    <source>
        <strain evidence="2 3">14-2155</strain>
    </source>
</reference>
<dbReference type="Gene3D" id="3.90.550.10">
    <property type="entry name" value="Spore Coat Polysaccharide Biosynthesis Protein SpsA, Chain A"/>
    <property type="match status" value="1"/>
</dbReference>
<keyword evidence="3" id="KW-1185">Reference proteome</keyword>
<evidence type="ECO:0000313" key="2">
    <source>
        <dbReference type="EMBL" id="AXH29642.1"/>
    </source>
</evidence>
<name>A0A345JQP6_9GAMM</name>
<organism evidence="2 3">
    <name type="scientific">Francisella opportunistica</name>
    <dbReference type="NCBI Taxonomy" id="2016517"/>
    <lineage>
        <taxon>Bacteria</taxon>
        <taxon>Pseudomonadati</taxon>
        <taxon>Pseudomonadota</taxon>
        <taxon>Gammaproteobacteria</taxon>
        <taxon>Thiotrichales</taxon>
        <taxon>Francisellaceae</taxon>
        <taxon>Francisella</taxon>
    </lineage>
</organism>
<dbReference type="Proteomes" id="UP000253862">
    <property type="component" value="Chromosome"/>
</dbReference>
<dbReference type="Pfam" id="PF00535">
    <property type="entry name" value="Glycos_transf_2"/>
    <property type="match status" value="1"/>
</dbReference>
<dbReference type="PANTHER" id="PTHR22916:SF67">
    <property type="entry name" value="COLANIC ACID BIOSYNTHESIS GLYCOSYL TRANSFERASE WCAE-RELATED"/>
    <property type="match status" value="1"/>
</dbReference>
<dbReference type="PANTHER" id="PTHR22916">
    <property type="entry name" value="GLYCOSYLTRANSFERASE"/>
    <property type="match status" value="1"/>
</dbReference>
<dbReference type="AlphaFoldDB" id="A0A345JQP6"/>
<keyword evidence="2" id="KW-0808">Transferase</keyword>
<dbReference type="OrthoDB" id="396512at2"/>
<dbReference type="InterPro" id="IPR029044">
    <property type="entry name" value="Nucleotide-diphossugar_trans"/>
</dbReference>
<dbReference type="InterPro" id="IPR001173">
    <property type="entry name" value="Glyco_trans_2-like"/>
</dbReference>
<proteinExistence type="predicted"/>
<dbReference type="EMBL" id="CP022375">
    <property type="protein sequence ID" value="AXH29642.1"/>
    <property type="molecule type" value="Genomic_DNA"/>
</dbReference>
<evidence type="ECO:0000313" key="3">
    <source>
        <dbReference type="Proteomes" id="UP000253862"/>
    </source>
</evidence>
<dbReference type="SUPFAM" id="SSF53448">
    <property type="entry name" value="Nucleotide-diphospho-sugar transferases"/>
    <property type="match status" value="1"/>
</dbReference>
<dbReference type="RefSeq" id="WP_071628924.1">
    <property type="nucleotide sequence ID" value="NZ_CP022375.1"/>
</dbReference>